<dbReference type="OrthoDB" id="8755366at2"/>
<accession>A0A2A2EN59</accession>
<protein>
    <recommendedName>
        <fullName evidence="3">Antitoxin Xre/MbcA/ParS-like toxin-binding domain-containing protein</fullName>
    </recommendedName>
</protein>
<proteinExistence type="predicted"/>
<gene>
    <name evidence="1" type="ORF">CK498_24515</name>
</gene>
<dbReference type="AlphaFoldDB" id="A0A2A2EN59"/>
<dbReference type="Proteomes" id="UP000217771">
    <property type="component" value="Unassembled WGS sequence"/>
</dbReference>
<evidence type="ECO:0000313" key="2">
    <source>
        <dbReference type="Proteomes" id="UP000217771"/>
    </source>
</evidence>
<organism evidence="1 2">
    <name type="scientific">Halomonas salipaludis</name>
    <dbReference type="NCBI Taxonomy" id="2032625"/>
    <lineage>
        <taxon>Bacteria</taxon>
        <taxon>Pseudomonadati</taxon>
        <taxon>Pseudomonadota</taxon>
        <taxon>Gammaproteobacteria</taxon>
        <taxon>Oceanospirillales</taxon>
        <taxon>Halomonadaceae</taxon>
        <taxon>Halomonas</taxon>
    </lineage>
</organism>
<reference evidence="1 2" key="1">
    <citation type="submission" date="2017-08" db="EMBL/GenBank/DDBJ databases">
        <title>Halomonas alkalisoli sp. nov., isolated from saline alkaline soil.</title>
        <authorList>
            <person name="Wang D."/>
            <person name="Zhang G."/>
        </authorList>
    </citation>
    <scope>NUCLEOTIDE SEQUENCE [LARGE SCALE GENOMIC DNA]</scope>
    <source>
        <strain evidence="1 2">WRN001</strain>
    </source>
</reference>
<sequence length="65" mass="6924">MSTPLQGRILVTIEPWAGSRHAARAWYQSHPIAALGNVTAAALVAEGRGEDVLRFLNHIEAGGFA</sequence>
<keyword evidence="2" id="KW-1185">Reference proteome</keyword>
<name>A0A2A2EN59_9GAMM</name>
<evidence type="ECO:0000313" key="1">
    <source>
        <dbReference type="EMBL" id="PAU74068.1"/>
    </source>
</evidence>
<evidence type="ECO:0008006" key="3">
    <source>
        <dbReference type="Google" id="ProtNLM"/>
    </source>
</evidence>
<comment type="caution">
    <text evidence="1">The sequence shown here is derived from an EMBL/GenBank/DDBJ whole genome shotgun (WGS) entry which is preliminary data.</text>
</comment>
<dbReference type="RefSeq" id="WP_095623475.1">
    <property type="nucleotide sequence ID" value="NZ_NSKB01000016.1"/>
</dbReference>
<dbReference type="EMBL" id="NSKB01000016">
    <property type="protein sequence ID" value="PAU74068.1"/>
    <property type="molecule type" value="Genomic_DNA"/>
</dbReference>